<name>A0A285UQ30_9BACL</name>
<proteinExistence type="predicted"/>
<gene>
    <name evidence="1" type="ORF">SAMN05877842_11254</name>
</gene>
<organism evidence="1 2">
    <name type="scientific">Ureibacillus acetophenoni</name>
    <dbReference type="NCBI Taxonomy" id="614649"/>
    <lineage>
        <taxon>Bacteria</taxon>
        <taxon>Bacillati</taxon>
        <taxon>Bacillota</taxon>
        <taxon>Bacilli</taxon>
        <taxon>Bacillales</taxon>
        <taxon>Caryophanaceae</taxon>
        <taxon>Ureibacillus</taxon>
    </lineage>
</organism>
<dbReference type="OrthoDB" id="2731866at2"/>
<evidence type="ECO:0000313" key="1">
    <source>
        <dbReference type="EMBL" id="SOC42371.1"/>
    </source>
</evidence>
<keyword evidence="2" id="KW-1185">Reference proteome</keyword>
<dbReference type="EMBL" id="OBQC01000012">
    <property type="protein sequence ID" value="SOC42371.1"/>
    <property type="molecule type" value="Genomic_DNA"/>
</dbReference>
<dbReference type="RefSeq" id="WP_097150406.1">
    <property type="nucleotide sequence ID" value="NZ_OBQC01000012.1"/>
</dbReference>
<reference evidence="2" key="1">
    <citation type="submission" date="2017-08" db="EMBL/GenBank/DDBJ databases">
        <authorList>
            <person name="Varghese N."/>
            <person name="Submissions S."/>
        </authorList>
    </citation>
    <scope>NUCLEOTIDE SEQUENCE [LARGE SCALE GENOMIC DNA]</scope>
    <source>
        <strain evidence="2">JC23</strain>
    </source>
</reference>
<evidence type="ECO:0000313" key="2">
    <source>
        <dbReference type="Proteomes" id="UP000219252"/>
    </source>
</evidence>
<accession>A0A285UQ30</accession>
<dbReference type="AlphaFoldDB" id="A0A285UQ30"/>
<protein>
    <submittedName>
        <fullName evidence="1">Uncharacterized protein</fullName>
    </submittedName>
</protein>
<dbReference type="Proteomes" id="UP000219252">
    <property type="component" value="Unassembled WGS sequence"/>
</dbReference>
<sequence length="235" mass="27887">MKILQFVIPKNNHSLCLANPEKKDIFNLYIRYSPLMDEGSDLKSYEPVILKTDQLYGESYAILEEDHQYGIGTAYIYEVLYVSNDGVILQSFYRNKLQNVDTVRTHSLFRYPIWSIEETDYEVIDPEEIIHIVFKDIYAKEAPIDSSRYRTLLEKSDLFEYFFEDLYYEMGRFHRGDKSYSREKWEFAQILQSNYHVQLVQSEGSDIILSNCSGIMKKLNLSKKQMAEYFIKFLD</sequence>